<keyword evidence="4" id="KW-0288">FMN</keyword>
<evidence type="ECO:0000259" key="6">
    <source>
        <dbReference type="SMART" id="SM00900"/>
    </source>
</evidence>
<dbReference type="PIRSF" id="PIRSF006091">
    <property type="entry name" value="E_trnsport_RnfG"/>
    <property type="match status" value="1"/>
</dbReference>
<evidence type="ECO:0000256" key="4">
    <source>
        <dbReference type="ARBA" id="ARBA00022643"/>
    </source>
</evidence>
<protein>
    <submittedName>
        <fullName evidence="7">RnfABCDGE type electron transport complex subunit G</fullName>
    </submittedName>
</protein>
<reference evidence="7" key="1">
    <citation type="submission" date="2019-12" db="EMBL/GenBank/DDBJ databases">
        <title>Comparative genomics gives insights into the taxonomy of the Azoarcus-Aromatoleum group and reveals separate origins of nif in the plant-associated Azoarcus and non-plant-associated Aromatoleum sub-groups.</title>
        <authorList>
            <person name="Lafos M."/>
            <person name="Maluk M."/>
            <person name="Batista M."/>
            <person name="Junghare M."/>
            <person name="Carmona M."/>
            <person name="Faoro H."/>
            <person name="Cruz L.M."/>
            <person name="Battistoni F."/>
            <person name="De Souza E."/>
            <person name="Pedrosa F."/>
            <person name="Chen W.-M."/>
            <person name="Poole P.S."/>
            <person name="Dixon R.A."/>
            <person name="James E.K."/>
        </authorList>
    </citation>
    <scope>NUCLEOTIDE SEQUENCE</scope>
    <source>
        <strain evidence="7">NSC3</strain>
    </source>
</reference>
<dbReference type="GO" id="GO:0009055">
    <property type="term" value="F:electron transfer activity"/>
    <property type="evidence" value="ECO:0007669"/>
    <property type="project" value="InterPro"/>
</dbReference>
<dbReference type="GO" id="GO:0010181">
    <property type="term" value="F:FMN binding"/>
    <property type="evidence" value="ECO:0007669"/>
    <property type="project" value="InterPro"/>
</dbReference>
<gene>
    <name evidence="7" type="ORF">GPA21_15215</name>
</gene>
<keyword evidence="1" id="KW-0813">Transport</keyword>
<name>A0A972FL66_9RHOO</name>
<proteinExistence type="predicted"/>
<organism evidence="7 8">
    <name type="scientific">Azoarcus taiwanensis</name>
    <dbReference type="NCBI Taxonomy" id="666964"/>
    <lineage>
        <taxon>Bacteria</taxon>
        <taxon>Pseudomonadati</taxon>
        <taxon>Pseudomonadota</taxon>
        <taxon>Betaproteobacteria</taxon>
        <taxon>Rhodocyclales</taxon>
        <taxon>Zoogloeaceae</taxon>
        <taxon>Azoarcus</taxon>
    </lineage>
</organism>
<evidence type="ECO:0000256" key="2">
    <source>
        <dbReference type="ARBA" id="ARBA00022553"/>
    </source>
</evidence>
<dbReference type="GO" id="GO:0022900">
    <property type="term" value="P:electron transport chain"/>
    <property type="evidence" value="ECO:0007669"/>
    <property type="project" value="InterPro"/>
</dbReference>
<keyword evidence="3" id="KW-0285">Flavoprotein</keyword>
<dbReference type="Pfam" id="PF04205">
    <property type="entry name" value="FMN_bind"/>
    <property type="match status" value="1"/>
</dbReference>
<feature type="domain" description="FMN-binding" evidence="6">
    <location>
        <begin position="90"/>
        <end position="187"/>
    </location>
</feature>
<dbReference type="AlphaFoldDB" id="A0A972FL66"/>
<dbReference type="PANTHER" id="PTHR36118:SF1">
    <property type="entry name" value="ION-TRANSLOCATING OXIDOREDUCTASE COMPLEX SUBUNIT G"/>
    <property type="match status" value="1"/>
</dbReference>
<dbReference type="Proteomes" id="UP000599523">
    <property type="component" value="Unassembled WGS sequence"/>
</dbReference>
<dbReference type="PANTHER" id="PTHR36118">
    <property type="entry name" value="ION-TRANSLOCATING OXIDOREDUCTASE COMPLEX SUBUNIT G"/>
    <property type="match status" value="1"/>
</dbReference>
<dbReference type="SMART" id="SM00900">
    <property type="entry name" value="FMN_bind"/>
    <property type="match status" value="1"/>
</dbReference>
<evidence type="ECO:0000313" key="8">
    <source>
        <dbReference type="Proteomes" id="UP000599523"/>
    </source>
</evidence>
<keyword evidence="2" id="KW-0597">Phosphoprotein</keyword>
<dbReference type="EMBL" id="WTVM01000109">
    <property type="protein sequence ID" value="NMG04306.1"/>
    <property type="molecule type" value="Genomic_DNA"/>
</dbReference>
<evidence type="ECO:0000256" key="1">
    <source>
        <dbReference type="ARBA" id="ARBA00022448"/>
    </source>
</evidence>
<sequence length="210" mass="23534">MLLFAMLFTTLMSTTYRFTRPAIEASEFAERMRLINEILPPQTYDNALLEDFVVVGPTPELGVDRQARVYRARLGDEPAALIVEAIAPDGYAGRIQLAVAVSHEGRISGVRATAHSETPGLGDYIDPRKDKERARPWITQFTGASFDRISPQQWRVRRDGGVFEYRIGATISARAVTEATGRALAWTLEHRETLFEAETGSRFTRSQDND</sequence>
<dbReference type="InterPro" id="IPR010209">
    <property type="entry name" value="Ion_transpt_RnfG/RsxG"/>
</dbReference>
<dbReference type="NCBIfam" id="TIGR01947">
    <property type="entry name" value="rnfG"/>
    <property type="match status" value="1"/>
</dbReference>
<evidence type="ECO:0000256" key="3">
    <source>
        <dbReference type="ARBA" id="ARBA00022630"/>
    </source>
</evidence>
<evidence type="ECO:0000313" key="7">
    <source>
        <dbReference type="EMBL" id="NMG04306.1"/>
    </source>
</evidence>
<keyword evidence="8" id="KW-1185">Reference proteome</keyword>
<keyword evidence="5" id="KW-0249">Electron transport</keyword>
<comment type="caution">
    <text evidence="7">The sequence shown here is derived from an EMBL/GenBank/DDBJ whole genome shotgun (WGS) entry which is preliminary data.</text>
</comment>
<accession>A0A972FL66</accession>
<dbReference type="GO" id="GO:0005886">
    <property type="term" value="C:plasma membrane"/>
    <property type="evidence" value="ECO:0007669"/>
    <property type="project" value="InterPro"/>
</dbReference>
<dbReference type="RefSeq" id="WP_168988984.1">
    <property type="nucleotide sequence ID" value="NZ_CAWPHM010000010.1"/>
</dbReference>
<evidence type="ECO:0000256" key="5">
    <source>
        <dbReference type="ARBA" id="ARBA00022982"/>
    </source>
</evidence>
<dbReference type="InterPro" id="IPR007329">
    <property type="entry name" value="FMN-bd"/>
</dbReference>